<dbReference type="Proteomes" id="UP000322553">
    <property type="component" value="Chromosome"/>
</dbReference>
<dbReference type="EMBL" id="CP043420">
    <property type="protein sequence ID" value="QEL11881.1"/>
    <property type="molecule type" value="Genomic_DNA"/>
</dbReference>
<dbReference type="OrthoDB" id="6900254at2"/>
<organism evidence="1 2">
    <name type="scientific">Kushneria phosphatilytica</name>
    <dbReference type="NCBI Taxonomy" id="657387"/>
    <lineage>
        <taxon>Bacteria</taxon>
        <taxon>Pseudomonadati</taxon>
        <taxon>Pseudomonadota</taxon>
        <taxon>Gammaproteobacteria</taxon>
        <taxon>Oceanospirillales</taxon>
        <taxon>Halomonadaceae</taxon>
        <taxon>Kushneria</taxon>
    </lineage>
</organism>
<dbReference type="KEGG" id="kuy:FY550_12535"/>
<reference evidence="1 2" key="1">
    <citation type="submission" date="2019-08" db="EMBL/GenBank/DDBJ databases">
        <title>Complete genome sequence of Kushneria sp. YCWA18, a halophilic phosphate-solubilizing bacterium isolated from Daqiao saltern in China.</title>
        <authorList>
            <person name="Du G.-X."/>
            <person name="Qu L.-Y."/>
        </authorList>
    </citation>
    <scope>NUCLEOTIDE SEQUENCE [LARGE SCALE GENOMIC DNA]</scope>
    <source>
        <strain evidence="1 2">YCWA18</strain>
    </source>
</reference>
<proteinExistence type="predicted"/>
<dbReference type="AlphaFoldDB" id="A0A5C1A0F1"/>
<dbReference type="InterPro" id="IPR021675">
    <property type="entry name" value="DUF3261"/>
</dbReference>
<protein>
    <submittedName>
        <fullName evidence="1">DUF3261 domain-containing protein</fullName>
    </submittedName>
</protein>
<dbReference type="Pfam" id="PF11659">
    <property type="entry name" value="DUF3261"/>
    <property type="match status" value="1"/>
</dbReference>
<gene>
    <name evidence="1" type="ORF">FY550_12535</name>
</gene>
<evidence type="ECO:0000313" key="1">
    <source>
        <dbReference type="EMBL" id="QEL11881.1"/>
    </source>
</evidence>
<keyword evidence="2" id="KW-1185">Reference proteome</keyword>
<name>A0A5C1A0F1_9GAMM</name>
<accession>A0A5C1A0F1</accession>
<evidence type="ECO:0000313" key="2">
    <source>
        <dbReference type="Proteomes" id="UP000322553"/>
    </source>
</evidence>
<sequence>MWMTDMPNARLTLYRLVIVLLTLWLGGCVGPPLSPSPDLHAHKPSRTLVKRIEFVPFAHPEQAKTLIAAIRRASDGLRVVVTTPTGQRLLTLVHDDQGARYTQTLMPADPPFPAIWLAQRLEWGLWPLDSLQHAFAGSHWQVSERPNGRGTIRRIEHNHRLIVRVDRWPSHDVLTDYSGDYRLTITPLSDTPEDRQEIP</sequence>